<dbReference type="Pfam" id="PF22466">
    <property type="entry name" value="PSF3_N"/>
    <property type="match status" value="1"/>
</dbReference>
<dbReference type="Gene3D" id="1.20.58.2050">
    <property type="match status" value="1"/>
</dbReference>
<keyword evidence="1" id="KW-0539">Nucleus</keyword>
<evidence type="ECO:0000256" key="2">
    <source>
        <dbReference type="SAM" id="MobiDB-lite"/>
    </source>
</evidence>
<dbReference type="InterPro" id="IPR055221">
    <property type="entry name" value="PSF3_N"/>
</dbReference>
<dbReference type="eggNOG" id="KOG1106">
    <property type="taxonomic scope" value="Eukaryota"/>
</dbReference>
<dbReference type="CDD" id="cd11713">
    <property type="entry name" value="GINS_A_psf3"/>
    <property type="match status" value="1"/>
</dbReference>
<gene>
    <name evidence="4" type="ORF">A1Q2_01018</name>
    <name evidence="5" type="ORF">A1Q2_01020</name>
</gene>
<accession>K1VYT1</accession>
<evidence type="ECO:0000259" key="3">
    <source>
        <dbReference type="Pfam" id="PF22466"/>
    </source>
</evidence>
<evidence type="ECO:0000313" key="6">
    <source>
        <dbReference type="Proteomes" id="UP000006757"/>
    </source>
</evidence>
<dbReference type="HOGENOM" id="CLU_081646_3_0_1"/>
<comment type="caution">
    <text evidence="5">The sequence shown here is derived from an EMBL/GenBank/DDBJ whole genome shotgun (WGS) entry which is preliminary data.</text>
</comment>
<sequence length="182" mass="19891">MDNDYYSLTAILAENHKLPCTFTLDVPELGYLEGTERDLKAGTKVELPLWLAQTLSLNELTTFSVPPAYGPRVRAALKASAPAVKLSSFVGAGGWWYRFGARIASMWDNGDSLLDMLLGAFVHRLPPLQDLAAHHASSEGSMEHGAGTGESFQSGMEADEREQSGALVKAWYDSTWGKRTQK</sequence>
<dbReference type="Proteomes" id="UP000006757">
    <property type="component" value="Unassembled WGS sequence"/>
</dbReference>
<dbReference type="InParanoid" id="K1VYT1"/>
<comment type="subcellular location">
    <subcellularLocation>
        <location evidence="1">Nucleus</location>
    </subcellularLocation>
</comment>
<name>K1VYT1_TRIAC</name>
<dbReference type="CDD" id="cd21693">
    <property type="entry name" value="GINS_B_Psf3"/>
    <property type="match status" value="1"/>
</dbReference>
<evidence type="ECO:0000313" key="5">
    <source>
        <dbReference type="EMBL" id="EKD04682.1"/>
    </source>
</evidence>
<proteinExistence type="inferred from homology"/>
<keyword evidence="1" id="KW-0235">DNA replication</keyword>
<dbReference type="EMBL" id="AMBO01000192">
    <property type="protein sequence ID" value="EKD04680.1"/>
    <property type="molecule type" value="Genomic_DNA"/>
</dbReference>
<dbReference type="GO" id="GO:0000811">
    <property type="term" value="C:GINS complex"/>
    <property type="evidence" value="ECO:0007669"/>
    <property type="project" value="UniProtKB-UniRule"/>
</dbReference>
<dbReference type="SUPFAM" id="SSF158573">
    <property type="entry name" value="GINS helical bundle-like"/>
    <property type="match status" value="1"/>
</dbReference>
<reference evidence="5" key="2">
    <citation type="submission" date="2012-08" db="EMBL/GenBank/DDBJ databases">
        <authorList>
            <person name="Yang R.-Y."/>
            <person name="Li H.-T."/>
            <person name="Zhu H."/>
            <person name="Zhou G.-P."/>
            <person name="Wang M."/>
            <person name="Wang L."/>
        </authorList>
    </citation>
    <scope>NUCLEOTIDE SEQUENCE</scope>
    <source>
        <strain evidence="5">CBS 8904</strain>
    </source>
</reference>
<comment type="similarity">
    <text evidence="1">Belongs to the GINS3/PSF3 family.</text>
</comment>
<dbReference type="SUPFAM" id="SSF160059">
    <property type="entry name" value="PriA/YqbF domain"/>
    <property type="match status" value="1"/>
</dbReference>
<evidence type="ECO:0000256" key="1">
    <source>
        <dbReference type="RuleBase" id="RU367161"/>
    </source>
</evidence>
<comment type="subunit">
    <text evidence="1">Component of the GINS complex.</text>
</comment>
<keyword evidence="6" id="KW-1185">Reference proteome</keyword>
<comment type="function">
    <text evidence="1">The GINS complex plays an essential role in the initiation of DNA replication.</text>
</comment>
<feature type="domain" description="DNA replication complex GINS protein PSF3 N-terminal" evidence="3">
    <location>
        <begin position="6"/>
        <end position="56"/>
    </location>
</feature>
<reference evidence="5 6" key="1">
    <citation type="journal article" date="2012" name="Eukaryot. Cell">
        <title>Genome sequence of the Trichosporon asahii environmental strain CBS 8904.</title>
        <authorList>
            <person name="Yang R.Y."/>
            <person name="Li H.T."/>
            <person name="Zhu H."/>
            <person name="Zhou G.P."/>
            <person name="Wang M."/>
            <person name="Wang L."/>
        </authorList>
    </citation>
    <scope>NUCLEOTIDE SEQUENCE [LARGE SCALE GENOMIC DNA]</scope>
    <source>
        <strain evidence="5 6">CBS 8904</strain>
    </source>
</reference>
<dbReference type="OrthoDB" id="10251744at2759"/>
<dbReference type="PANTHER" id="PTHR22768:SF0">
    <property type="entry name" value="DNA REPLICATION COMPLEX GINS PROTEIN PSF3"/>
    <property type="match status" value="1"/>
</dbReference>
<dbReference type="InterPro" id="IPR036224">
    <property type="entry name" value="GINS_bundle-like_dom_sf"/>
</dbReference>
<feature type="region of interest" description="Disordered" evidence="2">
    <location>
        <begin position="134"/>
        <end position="166"/>
    </location>
</feature>
<evidence type="ECO:0000313" key="4">
    <source>
        <dbReference type="EMBL" id="EKD04680.1"/>
    </source>
</evidence>
<dbReference type="PANTHER" id="PTHR22768">
    <property type="entry name" value="DNA REPLICATION COMPLEX GINS PROTEIN PSF3"/>
    <property type="match status" value="1"/>
</dbReference>
<dbReference type="EMBL" id="AMBO01000192">
    <property type="protein sequence ID" value="EKD04682.1"/>
    <property type="molecule type" value="Genomic_DNA"/>
</dbReference>
<dbReference type="STRING" id="1220162.K1VYT1"/>
<dbReference type="FunCoup" id="K1VYT1">
    <property type="interactions" value="156"/>
</dbReference>
<dbReference type="AlphaFoldDB" id="K1VYT1"/>
<dbReference type="GO" id="GO:1902975">
    <property type="term" value="P:mitotic DNA replication initiation"/>
    <property type="evidence" value="ECO:0007669"/>
    <property type="project" value="TreeGrafter"/>
</dbReference>
<dbReference type="InterPro" id="IPR038437">
    <property type="entry name" value="GINS_Psf3_sf"/>
</dbReference>
<dbReference type="OMA" id="AAYKEIY"/>
<dbReference type="InterPro" id="IPR010492">
    <property type="entry name" value="GINS_Psf3"/>
</dbReference>
<protein>
    <recommendedName>
        <fullName evidence="1">DNA replication complex GINS protein PSF3</fullName>
    </recommendedName>
</protein>
<organism evidence="5 6">
    <name type="scientific">Trichosporon asahii var. asahii (strain CBS 8904)</name>
    <name type="common">Yeast</name>
    <dbReference type="NCBI Taxonomy" id="1220162"/>
    <lineage>
        <taxon>Eukaryota</taxon>
        <taxon>Fungi</taxon>
        <taxon>Dikarya</taxon>
        <taxon>Basidiomycota</taxon>
        <taxon>Agaricomycotina</taxon>
        <taxon>Tremellomycetes</taxon>
        <taxon>Trichosporonales</taxon>
        <taxon>Trichosporonaceae</taxon>
        <taxon>Trichosporon</taxon>
    </lineage>
</organism>